<dbReference type="Proteomes" id="UP001491310">
    <property type="component" value="Unassembled WGS sequence"/>
</dbReference>
<organism evidence="2 3">
    <name type="scientific">Coccomyxa subellipsoidea</name>
    <dbReference type="NCBI Taxonomy" id="248742"/>
    <lineage>
        <taxon>Eukaryota</taxon>
        <taxon>Viridiplantae</taxon>
        <taxon>Chlorophyta</taxon>
        <taxon>core chlorophytes</taxon>
        <taxon>Trebouxiophyceae</taxon>
        <taxon>Trebouxiophyceae incertae sedis</taxon>
        <taxon>Coccomyxaceae</taxon>
        <taxon>Coccomyxa</taxon>
    </lineage>
</organism>
<feature type="compositionally biased region" description="Polar residues" evidence="1">
    <location>
        <begin position="748"/>
        <end position="758"/>
    </location>
</feature>
<evidence type="ECO:0000313" key="3">
    <source>
        <dbReference type="Proteomes" id="UP001491310"/>
    </source>
</evidence>
<feature type="region of interest" description="Disordered" evidence="1">
    <location>
        <begin position="706"/>
        <end position="758"/>
    </location>
</feature>
<evidence type="ECO:0000256" key="1">
    <source>
        <dbReference type="SAM" id="MobiDB-lite"/>
    </source>
</evidence>
<reference evidence="2 3" key="1">
    <citation type="journal article" date="2024" name="Nat. Commun.">
        <title>Phylogenomics reveals the evolutionary origins of lichenization in chlorophyte algae.</title>
        <authorList>
            <person name="Puginier C."/>
            <person name="Libourel C."/>
            <person name="Otte J."/>
            <person name="Skaloud P."/>
            <person name="Haon M."/>
            <person name="Grisel S."/>
            <person name="Petersen M."/>
            <person name="Berrin J.G."/>
            <person name="Delaux P.M."/>
            <person name="Dal Grande F."/>
            <person name="Keller J."/>
        </authorList>
    </citation>
    <scope>NUCLEOTIDE SEQUENCE [LARGE SCALE GENOMIC DNA]</scope>
    <source>
        <strain evidence="2 3">SAG 216-7</strain>
    </source>
</reference>
<keyword evidence="3" id="KW-1185">Reference proteome</keyword>
<feature type="compositionally biased region" description="Low complexity" evidence="1">
    <location>
        <begin position="1659"/>
        <end position="1669"/>
    </location>
</feature>
<accession>A0ABR2YZR6</accession>
<comment type="caution">
    <text evidence="2">The sequence shown here is derived from an EMBL/GenBank/DDBJ whole genome shotgun (WGS) entry which is preliminary data.</text>
</comment>
<dbReference type="EMBL" id="JALJOT010000003">
    <property type="protein sequence ID" value="KAK9916885.1"/>
    <property type="molecule type" value="Genomic_DNA"/>
</dbReference>
<feature type="region of interest" description="Disordered" evidence="1">
    <location>
        <begin position="423"/>
        <end position="454"/>
    </location>
</feature>
<feature type="compositionally biased region" description="Pro residues" evidence="1">
    <location>
        <begin position="1826"/>
        <end position="1835"/>
    </location>
</feature>
<gene>
    <name evidence="2" type="ORF">WJX75_008326</name>
</gene>
<feature type="region of interest" description="Disordered" evidence="1">
    <location>
        <begin position="1992"/>
        <end position="2016"/>
    </location>
</feature>
<feature type="region of interest" description="Disordered" evidence="1">
    <location>
        <begin position="1659"/>
        <end position="1678"/>
    </location>
</feature>
<feature type="region of interest" description="Disordered" evidence="1">
    <location>
        <begin position="1875"/>
        <end position="1979"/>
    </location>
</feature>
<protein>
    <submittedName>
        <fullName evidence="2">Uncharacterized protein</fullName>
    </submittedName>
</protein>
<feature type="compositionally biased region" description="Polar residues" evidence="1">
    <location>
        <begin position="1953"/>
        <end position="1963"/>
    </location>
</feature>
<feature type="compositionally biased region" description="Low complexity" evidence="1">
    <location>
        <begin position="427"/>
        <end position="440"/>
    </location>
</feature>
<name>A0ABR2YZR6_9CHLO</name>
<feature type="compositionally biased region" description="Low complexity" evidence="1">
    <location>
        <begin position="713"/>
        <end position="739"/>
    </location>
</feature>
<evidence type="ECO:0000313" key="2">
    <source>
        <dbReference type="EMBL" id="KAK9916885.1"/>
    </source>
</evidence>
<feature type="region of interest" description="Disordered" evidence="1">
    <location>
        <begin position="1826"/>
        <end position="1862"/>
    </location>
</feature>
<proteinExistence type="predicted"/>
<sequence>MVDTSQHLASVSVESLASATQRYNEEVGELRGPLELEVAEAVSVCWVEENGRTVQARGKFGLRTKSVHVHEKTFLEEAERKVLSGALSQWQRKAEGDAAAAALGVGIAEARLLHASSRVLEESAQKPAALLTLLDRLLSSIAGTGAPALLSSPSAFSTLRSLCFLVAARYQSAVGGQPNCQLLEVLLRPAAEHPKAALAAQVLQNIDWEMAVPQLPQALRLRLLLTLLAVYRGLGSEQPTTTGGIYFAWVWNLLEGPLGATLTHLGEEPGSAHDCQAADAERGANEVHMLCMTEAPAAREDVLALWAWLRAHLALGLLERWAAADKTQAAGHADALLEGMQFFSLPMHLINISRPQAVIGILLRFFDVALATGEPFFRSKLQDMAMMFTEAAQKNSTSDVFSPIREALHVIVHDGVAAAEATQPRQASPLVPAAVPSVSPGRREPAAPKRGSTISPGPEALSLAACWLALLSCAAARGSLPAPALVLMSDLVQLLYYHGPPAPNASSITTDRGRAGSPTIQECMEAIKGEEDGGVLLDRNAEEALQLQEAAMRVGYGAAALPMWEEFLSRYFHYLEQLEPITPCAEISAHLAELSHLYEASCPVLSNIYMLLAPLSPESLPGGHPNFIAGNTEALCALMQLHPLKLGKSQKVQTPEAVAPPADQDSISSLRKAAIPPAAYEEVLKQQDDIASRLVSSAALLRSWSHRREKRQAAATPPHQAQHSSAADNSESDSEAPSARNGDMQDLDTLTSPCMSQGSLDGDVPQIISQAQAKLWEGLSCMAEHLDNLNAVIRELVVRRYKPADIKRIEAGEYGDVDDIPADEDPEFQLQYQKNREAALAAVMEFLTGKGVAGAARLLYEVEVLLLGPPFQEDTVPAKGGKGVAVDVADAEQSLSCKAQLLAVLGESILDESMPAAAVPFLIDLFAQSAHRLLPKNPTLKVELVGRLMAAFASRGQGVSREADAVALLSAGLGSQQLLAEGRLAEYNGCLSCVLEACPKLPPSAVGRLLACFDLGGFSAALLHRGTPESISDQVQLGGRESGSAGAEKPSPAAARILGLTVDALAAAGGEAAGVELLAGLLAAGGHAAYFDACLAVVLGARGVSARDAGLTFLTRLPFEALPIDVTVEAMVQVTDDLNQAESARREVPYALIQKLIQAPCSLSALRQVIATGTGELLEGSRDGQATAWTATLSDSASQPDGPGGGSSSSGAPVLKISSAQVMLLAVQPRGDAVARIELLIGACLQSILRRFGSGLDGMSMTEELTQLLAVLLEPVGVNHWLVDWLWALYKEAFQPFLVLAGPASDGAATRRFRECWACLPWHRATFHCINPGGLAELVAYLLAPDRGALDLLHALPWEPILQRLALAARPGAGPLPADAQQWATQLSLLSLQALVLLPVEHLPGWLVGLTASAPQDGGPAADDVILALRLPHIIAAADPHVLQEVLCNCVEGLPFLLQPLVDAPSLLQGDPGPRLLQVAGLLTAAAKTSTSAAVAAMAASVILGLMFTSVCRGFISGQGHSPHASPAQGHGTTEVIECWHLTAEEHSLLVTECLLPFEAKPDFLDKAISMAQRLKIQRRGKRAPTRQRLLQAEAADLQTIQSHIAALIEDSCQHRGDDLPLSIMRVGFTCAPLRRLPLGSALLEDLVQSLLLRHSAAAPPAAPSESDGSGAGRQRSYTEQALAAPVNPSGSSAADLVAGQAEAAAAPLLRTLEGLGDGAVAQICADAADARTPLVQALASEKARRATALDERASWRHNVSQVLRAASAAEARPGAPCHIAAVWLAALLWLEDARWRKLRSGGAPTDALEGLLDALSRRVLLLNLPPPAHEPAPTTPSGAGRDAFEAQPRPSGSAQAPDGGKTLTRLTQQFKRMLPSGKGGLSSANAAEAAQDGSAPQRKGVGRLKARFLSKEPATVDIPPSSFDYETSMGFPEVQGPRFGRLDPIPSGDSEAGSSRPQTPSRGSEYGSPPGSPEETQQRRGFAGLFVRTPSTSLSADVPEHRAGETSARQRPARDYAARLADDVKKALTGGKKAEAAAAEAAAKEAEAKAAAEAATDVVIRLGLAAFAVSAYIKTVLCPSLSSYTPRMSSASLAADLASSGGAFAAAVVGAQLQRQSASLGSLASVSASGTPRLSHLSTPSASLDKLQREDLLMHELDQVLEARAELDSLEEIARCPLVAARADQYRSFFAAAPQLLQPAASVRHFQRALVQLLFPDAPFICAWACLPPAVQDGPKKGGTAL</sequence>